<accession>A0A5R9EPS7</accession>
<dbReference type="InterPro" id="IPR029063">
    <property type="entry name" value="SAM-dependent_MTases_sf"/>
</dbReference>
<dbReference type="Pfam" id="PF08123">
    <property type="entry name" value="DOT1"/>
    <property type="match status" value="1"/>
</dbReference>
<organism evidence="2 3">
    <name type="scientific">Ruoffia tabacinasalis</name>
    <dbReference type="NCBI Taxonomy" id="87458"/>
    <lineage>
        <taxon>Bacteria</taxon>
        <taxon>Bacillati</taxon>
        <taxon>Bacillota</taxon>
        <taxon>Bacilli</taxon>
        <taxon>Lactobacillales</taxon>
        <taxon>Aerococcaceae</taxon>
        <taxon>Ruoffia</taxon>
    </lineage>
</organism>
<evidence type="ECO:0000313" key="2">
    <source>
        <dbReference type="EMBL" id="TLQ49528.1"/>
    </source>
</evidence>
<dbReference type="GO" id="GO:0032259">
    <property type="term" value="P:methylation"/>
    <property type="evidence" value="ECO:0007669"/>
    <property type="project" value="UniProtKB-KW"/>
</dbReference>
<dbReference type="InterPro" id="IPR025789">
    <property type="entry name" value="DOT1_dom"/>
</dbReference>
<evidence type="ECO:0000313" key="3">
    <source>
        <dbReference type="Proteomes" id="UP000306420"/>
    </source>
</evidence>
<name>A0A5R9EPS7_9LACT</name>
<reference evidence="2 3" key="1">
    <citation type="submission" date="2019-05" db="EMBL/GenBank/DDBJ databases">
        <title>The metagenome of a microbial culture collection derived from dairy environment covers the genomic content of the human microbiome.</title>
        <authorList>
            <person name="Roder T."/>
            <person name="Wuthrich D."/>
            <person name="Sattari Z."/>
            <person name="Von Ah U."/>
            <person name="Bar C."/>
            <person name="Ronchi F."/>
            <person name="Macpherson A.J."/>
            <person name="Ganal-Vonarburg S.C."/>
            <person name="Bruggmann R."/>
            <person name="Vergeres G."/>
        </authorList>
    </citation>
    <scope>NUCLEOTIDE SEQUENCE [LARGE SCALE GENOMIC DNA]</scope>
    <source>
        <strain evidence="2 3">FAM 24227</strain>
    </source>
</reference>
<dbReference type="GO" id="GO:0031151">
    <property type="term" value="F:histone H3K79 methyltransferase activity"/>
    <property type="evidence" value="ECO:0007669"/>
    <property type="project" value="InterPro"/>
</dbReference>
<keyword evidence="2" id="KW-0489">Methyltransferase</keyword>
<dbReference type="SUPFAM" id="SSF53335">
    <property type="entry name" value="S-adenosyl-L-methionine-dependent methyltransferases"/>
    <property type="match status" value="1"/>
</dbReference>
<protein>
    <submittedName>
        <fullName evidence="2">SAM-dependent methyltransferase</fullName>
    </submittedName>
</protein>
<gene>
    <name evidence="2" type="ORF">FEZ33_00670</name>
</gene>
<keyword evidence="2" id="KW-0808">Transferase</keyword>
<dbReference type="Gene3D" id="3.40.50.150">
    <property type="entry name" value="Vaccinia Virus protein VP39"/>
    <property type="match status" value="1"/>
</dbReference>
<proteinExistence type="predicted"/>
<sequence>MNNQEWDNLLNIKTTNERDWQAAIYDYHRLESTDYDVLSLLFDNLTVSKDDVFVDMGCGTGRALFYVHYRFGITVKGIELHPMTFDELENNKKQFQKRFKVPNNDIYIKHTYADDYLVESSDSIFYFFNPFAFKIFKDVINNIMYSVNLVRRPVKLILYYPERVVIKYLKEETPFELLDKIKIPGTYDSRDFLHVYSL</sequence>
<dbReference type="AlphaFoldDB" id="A0A5R9EPS7"/>
<comment type="caution">
    <text evidence="2">The sequence shown here is derived from an EMBL/GenBank/DDBJ whole genome shotgun (WGS) entry which is preliminary data.</text>
</comment>
<evidence type="ECO:0000259" key="1">
    <source>
        <dbReference type="Pfam" id="PF08123"/>
    </source>
</evidence>
<dbReference type="EMBL" id="VBSP01000001">
    <property type="protein sequence ID" value="TLQ49528.1"/>
    <property type="molecule type" value="Genomic_DNA"/>
</dbReference>
<feature type="domain" description="DOT1" evidence="1">
    <location>
        <begin position="34"/>
        <end position="101"/>
    </location>
</feature>
<dbReference type="OrthoDB" id="9780095at2"/>
<dbReference type="RefSeq" id="WP_138403450.1">
    <property type="nucleotide sequence ID" value="NZ_VBSP01000001.1"/>
</dbReference>
<dbReference type="Proteomes" id="UP000306420">
    <property type="component" value="Unassembled WGS sequence"/>
</dbReference>